<evidence type="ECO:0000256" key="2">
    <source>
        <dbReference type="ARBA" id="ARBA00009127"/>
    </source>
</evidence>
<evidence type="ECO:0000256" key="3">
    <source>
        <dbReference type="ARBA" id="ARBA00022525"/>
    </source>
</evidence>
<feature type="compositionally biased region" description="Polar residues" evidence="5">
    <location>
        <begin position="96"/>
        <end position="105"/>
    </location>
</feature>
<evidence type="ECO:0000256" key="5">
    <source>
        <dbReference type="SAM" id="MobiDB-lite"/>
    </source>
</evidence>
<evidence type="ECO:0000256" key="4">
    <source>
        <dbReference type="ARBA" id="ARBA00022729"/>
    </source>
</evidence>
<feature type="compositionally biased region" description="Low complexity" evidence="5">
    <location>
        <begin position="78"/>
        <end position="87"/>
    </location>
</feature>
<sequence length="470" mass="52913">MLGLRVLLYCALVSWSAAQVQRRLGKLQEVFAWKQVTFDIDGVLVNQDRVEPVRGRGRRQVDPDDVWHWGAQPTEAPGGTNQNNGTTPTRVPPASATDNNGNGDENSFFIQYNNVPMGMERVGRRVFVSLPRRRYGIPSTLNYIDYRGGPLPRSPPLKPYPNIRDAQDLTSVYRTRADQCGRLWMVDTGRLELRGTQRQLKTPAIVIYDLSTDRQILRYEFKSTDLPAENTPTGLASITVDITNNDCANAYAYVPDLTTFGLIVYSLRENDSWRHQHNYFSFNPVAGNLFIADQSFQWSDGVFSVTLVPGSGGCKNAFFHSLIGTDEFSVSTCVLKNRTAMNDPNYFSMYSVVGNRGERSQTTMHDYHPATGVIFYAEIGRDSLACWNTAQALRSTNVAILARDTRLLSYPSDLHVTGDEVWVMANTLPRFGYSRFDTNEYNFYIYKARVQDIVAGTVCGESMQNSVWST</sequence>
<feature type="compositionally biased region" description="Basic and acidic residues" evidence="5">
    <location>
        <begin position="54"/>
        <end position="67"/>
    </location>
</feature>
<organism evidence="7 8">
    <name type="scientific">Chilo suppressalis</name>
    <name type="common">Asiatic rice borer moth</name>
    <dbReference type="NCBI Taxonomy" id="168631"/>
    <lineage>
        <taxon>Eukaryota</taxon>
        <taxon>Metazoa</taxon>
        <taxon>Ecdysozoa</taxon>
        <taxon>Arthropoda</taxon>
        <taxon>Hexapoda</taxon>
        <taxon>Insecta</taxon>
        <taxon>Pterygota</taxon>
        <taxon>Neoptera</taxon>
        <taxon>Endopterygota</taxon>
        <taxon>Lepidoptera</taxon>
        <taxon>Glossata</taxon>
        <taxon>Ditrysia</taxon>
        <taxon>Pyraloidea</taxon>
        <taxon>Crambidae</taxon>
        <taxon>Crambinae</taxon>
        <taxon>Chilo</taxon>
    </lineage>
</organism>
<dbReference type="Gene3D" id="2.120.10.30">
    <property type="entry name" value="TolB, C-terminal domain"/>
    <property type="match status" value="1"/>
</dbReference>
<keyword evidence="8" id="KW-1185">Reference proteome</keyword>
<evidence type="ECO:0000256" key="1">
    <source>
        <dbReference type="ARBA" id="ARBA00004613"/>
    </source>
</evidence>
<keyword evidence="3" id="KW-0964">Secreted</keyword>
<reference evidence="7" key="1">
    <citation type="submission" date="2021-12" db="EMBL/GenBank/DDBJ databases">
        <authorList>
            <person name="King R."/>
        </authorList>
    </citation>
    <scope>NUCLEOTIDE SEQUENCE</scope>
</reference>
<dbReference type="Pfam" id="PF03022">
    <property type="entry name" value="MRJP"/>
    <property type="match status" value="1"/>
</dbReference>
<feature type="region of interest" description="Disordered" evidence="5">
    <location>
        <begin position="54"/>
        <end position="105"/>
    </location>
</feature>
<name>A0ABN8BCI1_CHISP</name>
<feature type="chain" id="PRO_5045981137" evidence="6">
    <location>
        <begin position="19"/>
        <end position="470"/>
    </location>
</feature>
<comment type="similarity">
    <text evidence="2">Belongs to the major royal jelly protein family.</text>
</comment>
<dbReference type="InterPro" id="IPR017996">
    <property type="entry name" value="MRJP/yellow-related"/>
</dbReference>
<feature type="signal peptide" evidence="6">
    <location>
        <begin position="1"/>
        <end position="18"/>
    </location>
</feature>
<dbReference type="PANTHER" id="PTHR10009">
    <property type="entry name" value="PROTEIN YELLOW-RELATED"/>
    <property type="match status" value="1"/>
</dbReference>
<evidence type="ECO:0000313" key="7">
    <source>
        <dbReference type="EMBL" id="CAH0404140.1"/>
    </source>
</evidence>
<gene>
    <name evidence="7" type="ORF">CHILSU_LOCUS7453</name>
</gene>
<dbReference type="EMBL" id="OU963920">
    <property type="protein sequence ID" value="CAH0404140.1"/>
    <property type="molecule type" value="Genomic_DNA"/>
</dbReference>
<dbReference type="Proteomes" id="UP001153292">
    <property type="component" value="Chromosome 27"/>
</dbReference>
<evidence type="ECO:0000313" key="8">
    <source>
        <dbReference type="Proteomes" id="UP001153292"/>
    </source>
</evidence>
<proteinExistence type="inferred from homology"/>
<protein>
    <submittedName>
        <fullName evidence="7">Uncharacterized protein</fullName>
    </submittedName>
</protein>
<dbReference type="PANTHER" id="PTHR10009:SF10">
    <property type="entry name" value="L-DOPACHROME TAUTOMERASE YELLOW-F-RELATED"/>
    <property type="match status" value="1"/>
</dbReference>
<dbReference type="InterPro" id="IPR011042">
    <property type="entry name" value="6-blade_b-propeller_TolB-like"/>
</dbReference>
<evidence type="ECO:0000256" key="6">
    <source>
        <dbReference type="SAM" id="SignalP"/>
    </source>
</evidence>
<comment type="subcellular location">
    <subcellularLocation>
        <location evidence="1">Secreted</location>
    </subcellularLocation>
</comment>
<keyword evidence="4 6" id="KW-0732">Signal</keyword>
<accession>A0ABN8BCI1</accession>